<feature type="domain" description="CzcB-like barrel-sandwich hybrid" evidence="5">
    <location>
        <begin position="54"/>
        <end position="162"/>
    </location>
</feature>
<feature type="coiled-coil region" evidence="3">
    <location>
        <begin position="116"/>
        <end position="143"/>
    </location>
</feature>
<dbReference type="Pfam" id="PF25973">
    <property type="entry name" value="BSH_CzcB"/>
    <property type="match status" value="1"/>
</dbReference>
<feature type="region of interest" description="Disordered" evidence="4">
    <location>
        <begin position="331"/>
        <end position="380"/>
    </location>
</feature>
<dbReference type="Gene3D" id="2.40.420.20">
    <property type="match status" value="1"/>
</dbReference>
<comment type="subcellular location">
    <subcellularLocation>
        <location evidence="1">Cell envelope</location>
    </subcellularLocation>
</comment>
<comment type="caution">
    <text evidence="6">The sequence shown here is derived from an EMBL/GenBank/DDBJ whole genome shotgun (WGS) entry which is preliminary data.</text>
</comment>
<dbReference type="SUPFAM" id="SSF111369">
    <property type="entry name" value="HlyD-like secretion proteins"/>
    <property type="match status" value="1"/>
</dbReference>
<evidence type="ECO:0000256" key="2">
    <source>
        <dbReference type="ARBA" id="ARBA00023054"/>
    </source>
</evidence>
<gene>
    <name evidence="6" type="ORF">GCM10009547_47030</name>
</gene>
<protein>
    <submittedName>
        <fullName evidence="6">HlyD family efflux transporter periplasmic adaptor subunit</fullName>
    </submittedName>
</protein>
<evidence type="ECO:0000256" key="4">
    <source>
        <dbReference type="SAM" id="MobiDB-lite"/>
    </source>
</evidence>
<proteinExistence type="predicted"/>
<dbReference type="InterPro" id="IPR050465">
    <property type="entry name" value="UPF0194_transport"/>
</dbReference>
<keyword evidence="2 3" id="KW-0175">Coiled coil</keyword>
<dbReference type="EMBL" id="BAAAHE010000052">
    <property type="protein sequence ID" value="GAA0637255.1"/>
    <property type="molecule type" value="Genomic_DNA"/>
</dbReference>
<evidence type="ECO:0000256" key="3">
    <source>
        <dbReference type="SAM" id="Coils"/>
    </source>
</evidence>
<organism evidence="6 7">
    <name type="scientific">Sporichthya brevicatena</name>
    <dbReference type="NCBI Taxonomy" id="171442"/>
    <lineage>
        <taxon>Bacteria</taxon>
        <taxon>Bacillati</taxon>
        <taxon>Actinomycetota</taxon>
        <taxon>Actinomycetes</taxon>
        <taxon>Sporichthyales</taxon>
        <taxon>Sporichthyaceae</taxon>
        <taxon>Sporichthya</taxon>
    </lineage>
</organism>
<evidence type="ECO:0000313" key="6">
    <source>
        <dbReference type="EMBL" id="GAA0637255.1"/>
    </source>
</evidence>
<keyword evidence="7" id="KW-1185">Reference proteome</keyword>
<feature type="compositionally biased region" description="Gly residues" evidence="4">
    <location>
        <begin position="337"/>
        <end position="380"/>
    </location>
</feature>
<evidence type="ECO:0000256" key="1">
    <source>
        <dbReference type="ARBA" id="ARBA00004196"/>
    </source>
</evidence>
<dbReference type="PANTHER" id="PTHR32347">
    <property type="entry name" value="EFFLUX SYSTEM COMPONENT YKNX-RELATED"/>
    <property type="match status" value="1"/>
</dbReference>
<dbReference type="InterPro" id="IPR058647">
    <property type="entry name" value="BSH_CzcB-like"/>
</dbReference>
<accession>A0ABP3SGG0</accession>
<evidence type="ECO:0000313" key="7">
    <source>
        <dbReference type="Proteomes" id="UP001500957"/>
    </source>
</evidence>
<dbReference type="Proteomes" id="UP001500957">
    <property type="component" value="Unassembled WGS sequence"/>
</dbReference>
<reference evidence="7" key="1">
    <citation type="journal article" date="2019" name="Int. J. Syst. Evol. Microbiol.">
        <title>The Global Catalogue of Microorganisms (GCM) 10K type strain sequencing project: providing services to taxonomists for standard genome sequencing and annotation.</title>
        <authorList>
            <consortium name="The Broad Institute Genomics Platform"/>
            <consortium name="The Broad Institute Genome Sequencing Center for Infectious Disease"/>
            <person name="Wu L."/>
            <person name="Ma J."/>
        </authorList>
    </citation>
    <scope>NUCLEOTIDE SEQUENCE [LARGE SCALE GENOMIC DNA]</scope>
    <source>
        <strain evidence="7">JCM 10671</strain>
    </source>
</reference>
<sequence length="380" mass="36364">MLVLAAGGTGAWALTRDSASAAAAAARSIVATVSAGTIEQTVSASGTINAADVAELSFPVGGTVTAVKATVGQTVTKGQVLARVGTKDLQRAVDVAAANVTSAQAQMNAASGSASLAAAKAQLATAKDKLAAAKSDLAAAKLTSPIDGVVAAVNIVVGDVLSGGNGGGMVGSSGAGSSSAHVTVVGTKSYVVDAAVSGTDLASVKTGQQARITPSGATQAVFGTVSSVGVVASSSSGGSSTFPVTIKITGTPEGLHPGGSATVAIVTKQLTDVLTVPTAALRQENGKTVVTKVEGDATRTVEVSVGSSYGTSTEVLSGLVDGDQVQVTTITRPAGETRGGNRSGGGGQFGGQFGGPPAGMMPGGAIPGGGMPGMPMGGAR</sequence>
<name>A0ABP3SGG0_9ACTN</name>
<dbReference type="Gene3D" id="2.40.50.100">
    <property type="match status" value="1"/>
</dbReference>
<evidence type="ECO:0000259" key="5">
    <source>
        <dbReference type="Pfam" id="PF25973"/>
    </source>
</evidence>
<dbReference type="Gene3D" id="2.40.30.170">
    <property type="match status" value="1"/>
</dbReference>